<dbReference type="EMBL" id="KQ085965">
    <property type="protein sequence ID" value="KLO13094.1"/>
    <property type="molecule type" value="Genomic_DNA"/>
</dbReference>
<accession>A0A0H2RMJ4</accession>
<name>A0A0H2RMJ4_9AGAM</name>
<evidence type="ECO:0000313" key="3">
    <source>
        <dbReference type="Proteomes" id="UP000053477"/>
    </source>
</evidence>
<protein>
    <submittedName>
        <fullName evidence="2">Uncharacterized protein</fullName>
    </submittedName>
</protein>
<proteinExistence type="predicted"/>
<dbReference type="InParanoid" id="A0A0H2RMJ4"/>
<feature type="compositionally biased region" description="Basic and acidic residues" evidence="1">
    <location>
        <begin position="134"/>
        <end position="143"/>
    </location>
</feature>
<keyword evidence="3" id="KW-1185">Reference proteome</keyword>
<sequence length="269" mass="30967">MIYTGNPSSFQQQQQKQQPYSFTFEETPRNGFAGNSNIVFDFHFKDSLNTKRKASEVEYVLKSGLMTEYQKNGEFRKKYFPTTYYGEVVITLEVVRLERCTNCCYVAVDKEHCAEVHAVEHDNSSAALEEEEEQRQRQGERRASMISKAPSRLSSSHDHSSDTPKRLKEDYYFYMTIALKLNGTTTQTSKCYSRLEFASQIRNHQADEPNCYRLKLFTKSGRTAFSSQGKISPSMESPWNTQQGGERMMFGDVSQKRDPGSFFVPDISD</sequence>
<reference evidence="2 3" key="1">
    <citation type="submission" date="2015-04" db="EMBL/GenBank/DDBJ databases">
        <title>Complete genome sequence of Schizopora paradoxa KUC8140, a cosmopolitan wood degrader in East Asia.</title>
        <authorList>
            <consortium name="DOE Joint Genome Institute"/>
            <person name="Min B."/>
            <person name="Park H."/>
            <person name="Jang Y."/>
            <person name="Kim J.-J."/>
            <person name="Kim K.H."/>
            <person name="Pangilinan J."/>
            <person name="Lipzen A."/>
            <person name="Riley R."/>
            <person name="Grigoriev I.V."/>
            <person name="Spatafora J.W."/>
            <person name="Choi I.-G."/>
        </authorList>
    </citation>
    <scope>NUCLEOTIDE SEQUENCE [LARGE SCALE GENOMIC DNA]</scope>
    <source>
        <strain evidence="2 3">KUC8140</strain>
    </source>
</reference>
<evidence type="ECO:0000256" key="1">
    <source>
        <dbReference type="SAM" id="MobiDB-lite"/>
    </source>
</evidence>
<organism evidence="2 3">
    <name type="scientific">Schizopora paradoxa</name>
    <dbReference type="NCBI Taxonomy" id="27342"/>
    <lineage>
        <taxon>Eukaryota</taxon>
        <taxon>Fungi</taxon>
        <taxon>Dikarya</taxon>
        <taxon>Basidiomycota</taxon>
        <taxon>Agaricomycotina</taxon>
        <taxon>Agaricomycetes</taxon>
        <taxon>Hymenochaetales</taxon>
        <taxon>Schizoporaceae</taxon>
        <taxon>Schizopora</taxon>
    </lineage>
</organism>
<feature type="region of interest" description="Disordered" evidence="1">
    <location>
        <begin position="123"/>
        <end position="164"/>
    </location>
</feature>
<dbReference type="Proteomes" id="UP000053477">
    <property type="component" value="Unassembled WGS sequence"/>
</dbReference>
<dbReference type="AlphaFoldDB" id="A0A0H2RMJ4"/>
<evidence type="ECO:0000313" key="2">
    <source>
        <dbReference type="EMBL" id="KLO13094.1"/>
    </source>
</evidence>
<feature type="compositionally biased region" description="Basic and acidic residues" evidence="1">
    <location>
        <begin position="155"/>
        <end position="164"/>
    </location>
</feature>
<gene>
    <name evidence="2" type="ORF">SCHPADRAFT_940665</name>
</gene>